<evidence type="ECO:0000313" key="3">
    <source>
        <dbReference type="Proteomes" id="UP000230002"/>
    </source>
</evidence>
<proteinExistence type="predicted"/>
<feature type="transmembrane region" description="Helical" evidence="1">
    <location>
        <begin position="34"/>
        <end position="64"/>
    </location>
</feature>
<reference evidence="2 3" key="1">
    <citation type="journal article" date="2015" name="Sci. Rep.">
        <title>Chromosome-level genome map provides insights into diverse defense mechanisms in the medicinal fungus Ganoderma sinense.</title>
        <authorList>
            <person name="Zhu Y."/>
            <person name="Xu J."/>
            <person name="Sun C."/>
            <person name="Zhou S."/>
            <person name="Xu H."/>
            <person name="Nelson D.R."/>
            <person name="Qian J."/>
            <person name="Song J."/>
            <person name="Luo H."/>
            <person name="Xiang L."/>
            <person name="Li Y."/>
            <person name="Xu Z."/>
            <person name="Ji A."/>
            <person name="Wang L."/>
            <person name="Lu S."/>
            <person name="Hayward A."/>
            <person name="Sun W."/>
            <person name="Li X."/>
            <person name="Schwartz D.C."/>
            <person name="Wang Y."/>
            <person name="Chen S."/>
        </authorList>
    </citation>
    <scope>NUCLEOTIDE SEQUENCE [LARGE SCALE GENOMIC DNA]</scope>
    <source>
        <strain evidence="2 3">ZZ0214-1</strain>
    </source>
</reference>
<feature type="transmembrane region" description="Helical" evidence="1">
    <location>
        <begin position="125"/>
        <end position="147"/>
    </location>
</feature>
<name>A0A2G8RVR5_9APHY</name>
<accession>A0A2G8RVR5</accession>
<organism evidence="2 3">
    <name type="scientific">Ganoderma sinense ZZ0214-1</name>
    <dbReference type="NCBI Taxonomy" id="1077348"/>
    <lineage>
        <taxon>Eukaryota</taxon>
        <taxon>Fungi</taxon>
        <taxon>Dikarya</taxon>
        <taxon>Basidiomycota</taxon>
        <taxon>Agaricomycotina</taxon>
        <taxon>Agaricomycetes</taxon>
        <taxon>Polyporales</taxon>
        <taxon>Polyporaceae</taxon>
        <taxon>Ganoderma</taxon>
    </lineage>
</organism>
<dbReference type="AlphaFoldDB" id="A0A2G8RVR5"/>
<protein>
    <submittedName>
        <fullName evidence="2">Uncharacterized protein</fullName>
    </submittedName>
</protein>
<comment type="caution">
    <text evidence="2">The sequence shown here is derived from an EMBL/GenBank/DDBJ whole genome shotgun (WGS) entry which is preliminary data.</text>
</comment>
<dbReference type="Proteomes" id="UP000230002">
    <property type="component" value="Unassembled WGS sequence"/>
</dbReference>
<feature type="transmembrane region" description="Helical" evidence="1">
    <location>
        <begin position="159"/>
        <end position="177"/>
    </location>
</feature>
<feature type="transmembrane region" description="Helical" evidence="1">
    <location>
        <begin position="197"/>
        <end position="217"/>
    </location>
</feature>
<dbReference type="OrthoDB" id="2757163at2759"/>
<feature type="transmembrane region" description="Helical" evidence="1">
    <location>
        <begin position="76"/>
        <end position="97"/>
    </location>
</feature>
<gene>
    <name evidence="2" type="ORF">GSI_11347</name>
</gene>
<keyword evidence="3" id="KW-1185">Reference proteome</keyword>
<keyword evidence="1" id="KW-1133">Transmembrane helix</keyword>
<dbReference type="EMBL" id="AYKW01000045">
    <property type="protein sequence ID" value="PIL25599.1"/>
    <property type="molecule type" value="Genomic_DNA"/>
</dbReference>
<keyword evidence="1" id="KW-0812">Transmembrane</keyword>
<keyword evidence="1" id="KW-0472">Membrane</keyword>
<sequence length="220" mass="24175">MPPPSNHTPPWDHWQGGDSHPWNHDSLHKLFPDILWTAVAISTSFAVLYGLFLTLAVVSVYLLLRRGVRRRPLTAIQLFAVTALLVSTTTHWAVVVLERFGGLLSHPATVTVLSNKEAFLPEECVGTATLTVNLVLSDVVVWWRVWVLWKDSRVLYRRIVPVCAGVLLVATFVTGTVDTNFACHAKGGFMYEGSPVGTAVLVLSLATNLAATTLTAYKAW</sequence>
<evidence type="ECO:0000313" key="2">
    <source>
        <dbReference type="EMBL" id="PIL25599.1"/>
    </source>
</evidence>
<evidence type="ECO:0000256" key="1">
    <source>
        <dbReference type="SAM" id="Phobius"/>
    </source>
</evidence>